<protein>
    <recommendedName>
        <fullName evidence="4">RRM domain-containing protein</fullName>
    </recommendedName>
</protein>
<dbReference type="GO" id="GO:0003723">
    <property type="term" value="F:RNA binding"/>
    <property type="evidence" value="ECO:0007669"/>
    <property type="project" value="UniProtKB-UniRule"/>
</dbReference>
<evidence type="ECO:0000256" key="1">
    <source>
        <dbReference type="ARBA" id="ARBA00022884"/>
    </source>
</evidence>
<dbReference type="STRING" id="215250.A0A316YU05"/>
<reference evidence="5 6" key="1">
    <citation type="journal article" date="2018" name="Mol. Biol. Evol.">
        <title>Broad Genomic Sampling Reveals a Smut Pathogenic Ancestry of the Fungal Clade Ustilaginomycotina.</title>
        <authorList>
            <person name="Kijpornyongpan T."/>
            <person name="Mondo S.J."/>
            <person name="Barry K."/>
            <person name="Sandor L."/>
            <person name="Lee J."/>
            <person name="Lipzen A."/>
            <person name="Pangilinan J."/>
            <person name="LaButti K."/>
            <person name="Hainaut M."/>
            <person name="Henrissat B."/>
            <person name="Grigoriev I.V."/>
            <person name="Spatafora J.W."/>
            <person name="Aime M.C."/>
        </authorList>
    </citation>
    <scope>NUCLEOTIDE SEQUENCE [LARGE SCALE GENOMIC DNA]</scope>
    <source>
        <strain evidence="5 6">MCA 4198</strain>
    </source>
</reference>
<organism evidence="5 6">
    <name type="scientific">Acaromyces ingoldii</name>
    <dbReference type="NCBI Taxonomy" id="215250"/>
    <lineage>
        <taxon>Eukaryota</taxon>
        <taxon>Fungi</taxon>
        <taxon>Dikarya</taxon>
        <taxon>Basidiomycota</taxon>
        <taxon>Ustilaginomycotina</taxon>
        <taxon>Exobasidiomycetes</taxon>
        <taxon>Exobasidiales</taxon>
        <taxon>Cryptobasidiaceae</taxon>
        <taxon>Acaromyces</taxon>
    </lineage>
</organism>
<feature type="compositionally biased region" description="Low complexity" evidence="3">
    <location>
        <begin position="528"/>
        <end position="556"/>
    </location>
</feature>
<feature type="compositionally biased region" description="Basic and acidic residues" evidence="3">
    <location>
        <begin position="307"/>
        <end position="320"/>
    </location>
</feature>
<feature type="compositionally biased region" description="Basic and acidic residues" evidence="3">
    <location>
        <begin position="460"/>
        <end position="497"/>
    </location>
</feature>
<feature type="compositionally biased region" description="Basic and acidic residues" evidence="3">
    <location>
        <begin position="416"/>
        <end position="425"/>
    </location>
</feature>
<keyword evidence="6" id="KW-1185">Reference proteome</keyword>
<dbReference type="InParanoid" id="A0A316YU05"/>
<accession>A0A316YU05</accession>
<name>A0A316YU05_9BASI</name>
<evidence type="ECO:0000256" key="3">
    <source>
        <dbReference type="SAM" id="MobiDB-lite"/>
    </source>
</evidence>
<gene>
    <name evidence="5" type="ORF">FA10DRAFT_263469</name>
</gene>
<evidence type="ECO:0000256" key="2">
    <source>
        <dbReference type="PROSITE-ProRule" id="PRU00176"/>
    </source>
</evidence>
<feature type="compositionally biased region" description="Polar residues" evidence="3">
    <location>
        <begin position="580"/>
        <end position="593"/>
    </location>
</feature>
<dbReference type="EMBL" id="KZ819634">
    <property type="protein sequence ID" value="PWN92711.1"/>
    <property type="molecule type" value="Genomic_DNA"/>
</dbReference>
<feature type="compositionally biased region" description="Low complexity" evidence="3">
    <location>
        <begin position="192"/>
        <end position="206"/>
    </location>
</feature>
<dbReference type="AlphaFoldDB" id="A0A316YU05"/>
<feature type="compositionally biased region" description="Basic and acidic residues" evidence="3">
    <location>
        <begin position="613"/>
        <end position="623"/>
    </location>
</feature>
<dbReference type="GO" id="GO:0005730">
    <property type="term" value="C:nucleolus"/>
    <property type="evidence" value="ECO:0007669"/>
    <property type="project" value="TreeGrafter"/>
</dbReference>
<dbReference type="Gene3D" id="3.30.70.330">
    <property type="match status" value="1"/>
</dbReference>
<dbReference type="InterPro" id="IPR035979">
    <property type="entry name" value="RBD_domain_sf"/>
</dbReference>
<dbReference type="Pfam" id="PF00076">
    <property type="entry name" value="RRM_1"/>
    <property type="match status" value="1"/>
</dbReference>
<evidence type="ECO:0000313" key="5">
    <source>
        <dbReference type="EMBL" id="PWN92711.1"/>
    </source>
</evidence>
<feature type="compositionally biased region" description="Low complexity" evidence="3">
    <location>
        <begin position="397"/>
        <end position="408"/>
    </location>
</feature>
<feature type="domain" description="RRM" evidence="4">
    <location>
        <begin position="95"/>
        <end position="170"/>
    </location>
</feature>
<feature type="compositionally biased region" description="Low complexity" evidence="3">
    <location>
        <begin position="355"/>
        <end position="368"/>
    </location>
</feature>
<keyword evidence="1 2" id="KW-0694">RNA-binding</keyword>
<sequence length="630" mass="65280">MPPKKNQKLSLNDFLNDESTGKVNWADDLDDLPTTPMSREERGATRRGSDWLASQPDRSERDRMSGGGMGGGFGGGGYDRGPPREELPLPDKPPYTAFIGNLAFDLQDADVAEFFAPSKLISIRIVSGQDGRPKGFGYVEFETLDGLKDALSKNGAPLVNRTVRVGVAEPPKGGSGFGPSVAEEASQWRRAGPLPSSDGPSRGPPRGSDRPGFGRESSIGGGSSGFDSMEIGAGGRSGFGSRFTPSTPARDPMRAPRTPLAGAPAESLEPSAGDTASDWRTGKPKEPVASPTARRPSTEGARAPSFRRNDATEVDERFANQERLGFGSKFVPTPPESPAGPGAKRPGFGADRRGSNAPGPSAAAPGPGDEADNWRSAGRRPSGNQVNKRGMSNDRFPSPAGQGSGSPSNTTAAPPAERKKLDLKPRSTPTGDAHASADAPKSPEPGSGKSNPFGAARPIDQSEREREIELRMAQREKERKEEERIRREKSKSEKDQALSKAPTGPRADRERGGSRQRKQGEGSERGGSEASASQAAGTESPAAADSPSAAPASVASVKKDPPPTGAWGGGRKPSGALVSGQASPAATGSLTPVNGNGNGTETGSTTPASGAGAEDKQVEEVTKGVEAAAV</sequence>
<dbReference type="InterPro" id="IPR000504">
    <property type="entry name" value="RRM_dom"/>
</dbReference>
<feature type="compositionally biased region" description="Basic and acidic residues" evidence="3">
    <location>
        <begin position="38"/>
        <end position="49"/>
    </location>
</feature>
<feature type="compositionally biased region" description="Basic and acidic residues" evidence="3">
    <location>
        <begin position="506"/>
        <end position="527"/>
    </location>
</feature>
<dbReference type="OrthoDB" id="48651at2759"/>
<evidence type="ECO:0000313" key="6">
    <source>
        <dbReference type="Proteomes" id="UP000245768"/>
    </source>
</evidence>
<dbReference type="RefSeq" id="XP_025379909.1">
    <property type="nucleotide sequence ID" value="XM_025520232.1"/>
</dbReference>
<dbReference type="PANTHER" id="PTHR23236">
    <property type="entry name" value="EUKARYOTIC TRANSLATION INITIATION FACTOR 4B/4H"/>
    <property type="match status" value="1"/>
</dbReference>
<feature type="region of interest" description="Disordered" evidence="3">
    <location>
        <begin position="166"/>
        <end position="630"/>
    </location>
</feature>
<dbReference type="Proteomes" id="UP000245768">
    <property type="component" value="Unassembled WGS sequence"/>
</dbReference>
<dbReference type="InterPro" id="IPR012677">
    <property type="entry name" value="Nucleotide-bd_a/b_plait_sf"/>
</dbReference>
<dbReference type="GeneID" id="37042148"/>
<dbReference type="SUPFAM" id="SSF54928">
    <property type="entry name" value="RNA-binding domain, RBD"/>
    <property type="match status" value="1"/>
</dbReference>
<dbReference type="PANTHER" id="PTHR23236:SF11">
    <property type="entry name" value="EUKARYOTIC TRANSLATION INITIATION FACTOR 4H"/>
    <property type="match status" value="1"/>
</dbReference>
<dbReference type="SMART" id="SM00360">
    <property type="entry name" value="RRM"/>
    <property type="match status" value="1"/>
</dbReference>
<feature type="compositionally biased region" description="Gly residues" evidence="3">
    <location>
        <begin position="65"/>
        <end position="79"/>
    </location>
</feature>
<proteinExistence type="predicted"/>
<feature type="region of interest" description="Disordered" evidence="3">
    <location>
        <begin position="1"/>
        <end position="92"/>
    </location>
</feature>
<dbReference type="PROSITE" id="PS50102">
    <property type="entry name" value="RRM"/>
    <property type="match status" value="1"/>
</dbReference>
<evidence type="ECO:0000259" key="4">
    <source>
        <dbReference type="PROSITE" id="PS50102"/>
    </source>
</evidence>